<name>A0A1H9EI78_9ACTN</name>
<dbReference type="EMBL" id="FOET01000005">
    <property type="protein sequence ID" value="SEQ25466.1"/>
    <property type="molecule type" value="Genomic_DNA"/>
</dbReference>
<dbReference type="AlphaFoldDB" id="A0A1H9EI78"/>
<reference evidence="1 2" key="1">
    <citation type="submission" date="2016-10" db="EMBL/GenBank/DDBJ databases">
        <authorList>
            <person name="de Groot N.N."/>
        </authorList>
    </citation>
    <scope>NUCLEOTIDE SEQUENCE [LARGE SCALE GENOMIC DNA]</scope>
    <source>
        <strain evidence="1 2">CGMCC 4.3519</strain>
    </source>
</reference>
<keyword evidence="2" id="KW-1185">Reference proteome</keyword>
<dbReference type="Proteomes" id="UP000199055">
    <property type="component" value="Unassembled WGS sequence"/>
</dbReference>
<sequence length="118" mass="13438">MEEVELWLLELAETSPAEADDVVAAIDLLEEHGPTLGRPFVDRIKGSAYHNMKELRPRTSAGAEYRILFVFDPIQQAVLLVAGDKSGQWTQWYKDNLKVAEKRYAQHLEKLGTRRADD</sequence>
<evidence type="ECO:0000313" key="2">
    <source>
        <dbReference type="Proteomes" id="UP000199055"/>
    </source>
</evidence>
<dbReference type="InterPro" id="IPR009241">
    <property type="entry name" value="HigB-like"/>
</dbReference>
<evidence type="ECO:0000313" key="1">
    <source>
        <dbReference type="EMBL" id="SEQ25466.1"/>
    </source>
</evidence>
<accession>A0A1H9EI78</accession>
<evidence type="ECO:0008006" key="3">
    <source>
        <dbReference type="Google" id="ProtNLM"/>
    </source>
</evidence>
<gene>
    <name evidence="1" type="ORF">SAMN05216481_105143</name>
</gene>
<organism evidence="1 2">
    <name type="scientific">Streptomyces radiopugnans</name>
    <dbReference type="NCBI Taxonomy" id="403935"/>
    <lineage>
        <taxon>Bacteria</taxon>
        <taxon>Bacillati</taxon>
        <taxon>Actinomycetota</taxon>
        <taxon>Actinomycetes</taxon>
        <taxon>Kitasatosporales</taxon>
        <taxon>Streptomycetaceae</taxon>
        <taxon>Streptomyces</taxon>
    </lineage>
</organism>
<protein>
    <recommendedName>
        <fullName evidence="3">Phage derived protein Gp49-like</fullName>
    </recommendedName>
</protein>
<proteinExistence type="predicted"/>
<dbReference type="STRING" id="403935.SAMN05216481_105143"/>
<dbReference type="Pfam" id="PF05973">
    <property type="entry name" value="Gp49"/>
    <property type="match status" value="1"/>
</dbReference>